<evidence type="ECO:0000313" key="3">
    <source>
        <dbReference type="EMBL" id="VDD85625.1"/>
    </source>
</evidence>
<evidence type="ECO:0000256" key="1">
    <source>
        <dbReference type="ARBA" id="ARBA00022741"/>
    </source>
</evidence>
<sequence>MALVLVMGIPGSGKTTLCKDLEALIGPNALRISFDEVFAYCRVTGEAEPCSLLGCHEYTGYRSYARLERRICESMIRHGLNMMETEGKFFVPPYESVLWNISDSFIIVDDIFYLQSMRRPFKRMARAHSLCYIVVYMDTPIDVAIDRNSGRPPKVSISEKTIRRIYEEMEIPSDSTENVIRFTPSDSIENLVARINDIRKQCGSVCLEKKASHARSATAVAKNSIWQNLEQDLRKCVGELVSEVKSKELAVASSAAKKQIITEFRASNRKEWDCLDLKSLLRSKLNDKGFKC</sequence>
<dbReference type="OrthoDB" id="9972657at2759"/>
<evidence type="ECO:0000313" key="5">
    <source>
        <dbReference type="WBParaSite" id="EVEC_0000106001-mRNA-1"/>
    </source>
</evidence>
<dbReference type="Pfam" id="PF08433">
    <property type="entry name" value="KTI12"/>
    <property type="match status" value="1"/>
</dbReference>
<keyword evidence="2" id="KW-0067">ATP-binding</keyword>
<reference evidence="5" key="1">
    <citation type="submission" date="2017-02" db="UniProtKB">
        <authorList>
            <consortium name="WormBaseParasite"/>
        </authorList>
    </citation>
    <scope>IDENTIFICATION</scope>
</reference>
<dbReference type="Gene3D" id="3.40.50.300">
    <property type="entry name" value="P-loop containing nucleotide triphosphate hydrolases"/>
    <property type="match status" value="1"/>
</dbReference>
<organism evidence="5">
    <name type="scientific">Enterobius vermicularis</name>
    <name type="common">Human pinworm</name>
    <dbReference type="NCBI Taxonomy" id="51028"/>
    <lineage>
        <taxon>Eukaryota</taxon>
        <taxon>Metazoa</taxon>
        <taxon>Ecdysozoa</taxon>
        <taxon>Nematoda</taxon>
        <taxon>Chromadorea</taxon>
        <taxon>Rhabditida</taxon>
        <taxon>Spirurina</taxon>
        <taxon>Oxyuridomorpha</taxon>
        <taxon>Oxyuroidea</taxon>
        <taxon>Oxyuridae</taxon>
        <taxon>Enterobius</taxon>
    </lineage>
</organism>
<dbReference type="InterPro" id="IPR013641">
    <property type="entry name" value="KTI12/PSTK"/>
</dbReference>
<dbReference type="WBParaSite" id="EVEC_0000106001-mRNA-1">
    <property type="protein sequence ID" value="EVEC_0000106001-mRNA-1"/>
    <property type="gene ID" value="EVEC_0000106001"/>
</dbReference>
<evidence type="ECO:0000313" key="4">
    <source>
        <dbReference type="Proteomes" id="UP000274131"/>
    </source>
</evidence>
<proteinExistence type="predicted"/>
<keyword evidence="1" id="KW-0547">Nucleotide-binding</keyword>
<keyword evidence="4" id="KW-1185">Reference proteome</keyword>
<gene>
    <name evidence="3" type="ORF">EVEC_LOCUS768</name>
</gene>
<dbReference type="PANTHER" id="PTHR20873:SF0">
    <property type="entry name" value="L-SERYL-TRNA(SEC) KINASE"/>
    <property type="match status" value="1"/>
</dbReference>
<dbReference type="PANTHER" id="PTHR20873">
    <property type="entry name" value="L-SERYL-TRNA(SEC) KINASE"/>
    <property type="match status" value="1"/>
</dbReference>
<dbReference type="EMBL" id="UXUI01007136">
    <property type="protein sequence ID" value="VDD85625.1"/>
    <property type="molecule type" value="Genomic_DNA"/>
</dbReference>
<accession>A0A0N4UUI8</accession>
<dbReference type="InterPro" id="IPR027417">
    <property type="entry name" value="P-loop_NTPase"/>
</dbReference>
<protein>
    <submittedName>
        <fullName evidence="5">L-seryl-tRNA(Sec) kinase</fullName>
    </submittedName>
</protein>
<dbReference type="InterPro" id="IPR052648">
    <property type="entry name" value="Ser-tRNA(Sec)_kinase"/>
</dbReference>
<dbReference type="SUPFAM" id="SSF52540">
    <property type="entry name" value="P-loop containing nucleoside triphosphate hydrolases"/>
    <property type="match status" value="1"/>
</dbReference>
<dbReference type="AlphaFoldDB" id="A0A0N4UUI8"/>
<dbReference type="GO" id="GO:0005524">
    <property type="term" value="F:ATP binding"/>
    <property type="evidence" value="ECO:0007669"/>
    <property type="project" value="UniProtKB-KW"/>
</dbReference>
<evidence type="ECO:0000256" key="2">
    <source>
        <dbReference type="ARBA" id="ARBA00022840"/>
    </source>
</evidence>
<name>A0A0N4UUI8_ENTVE</name>
<reference evidence="3 4" key="2">
    <citation type="submission" date="2018-10" db="EMBL/GenBank/DDBJ databases">
        <authorList>
            <consortium name="Pathogen Informatics"/>
        </authorList>
    </citation>
    <scope>NUCLEOTIDE SEQUENCE [LARGE SCALE GENOMIC DNA]</scope>
</reference>
<dbReference type="GO" id="GO:0016301">
    <property type="term" value="F:kinase activity"/>
    <property type="evidence" value="ECO:0007669"/>
    <property type="project" value="TreeGrafter"/>
</dbReference>
<dbReference type="STRING" id="51028.A0A0N4UUI8"/>
<dbReference type="GO" id="GO:0000049">
    <property type="term" value="F:tRNA binding"/>
    <property type="evidence" value="ECO:0007669"/>
    <property type="project" value="TreeGrafter"/>
</dbReference>
<dbReference type="Proteomes" id="UP000274131">
    <property type="component" value="Unassembled WGS sequence"/>
</dbReference>